<dbReference type="InterPro" id="IPR036412">
    <property type="entry name" value="HAD-like_sf"/>
</dbReference>
<dbReference type="PANTHER" id="PTHR43611:SF3">
    <property type="entry name" value="FLAVIN MONONUCLEOTIDE HYDROLASE 1, CHLOROPLATIC"/>
    <property type="match status" value="1"/>
</dbReference>
<proteinExistence type="predicted"/>
<evidence type="ECO:0000313" key="1">
    <source>
        <dbReference type="EMBL" id="GAO42793.1"/>
    </source>
</evidence>
<comment type="caution">
    <text evidence="1">The sequence shown here is derived from an EMBL/GenBank/DDBJ whole genome shotgun (WGS) entry which is preliminary data.</text>
</comment>
<protein>
    <submittedName>
        <fullName evidence="1">Putative hydrolase</fullName>
    </submittedName>
</protein>
<organism evidence="1 2">
    <name type="scientific">Flavihumibacter petaseus NBRC 106054</name>
    <dbReference type="NCBI Taxonomy" id="1220578"/>
    <lineage>
        <taxon>Bacteria</taxon>
        <taxon>Pseudomonadati</taxon>
        <taxon>Bacteroidota</taxon>
        <taxon>Chitinophagia</taxon>
        <taxon>Chitinophagales</taxon>
        <taxon>Chitinophagaceae</taxon>
        <taxon>Flavihumibacter</taxon>
    </lineage>
</organism>
<dbReference type="Gene3D" id="1.10.150.240">
    <property type="entry name" value="Putative phosphatase, domain 2"/>
    <property type="match status" value="1"/>
</dbReference>
<keyword evidence="2" id="KW-1185">Reference proteome</keyword>
<dbReference type="AlphaFoldDB" id="A0A0E9MZ26"/>
<dbReference type="Gene3D" id="3.40.50.1000">
    <property type="entry name" value="HAD superfamily/HAD-like"/>
    <property type="match status" value="1"/>
</dbReference>
<dbReference type="GO" id="GO:0016787">
    <property type="term" value="F:hydrolase activity"/>
    <property type="evidence" value="ECO:0007669"/>
    <property type="project" value="UniProtKB-KW"/>
</dbReference>
<dbReference type="PANTHER" id="PTHR43611">
    <property type="entry name" value="ALPHA-D-GLUCOSE 1-PHOSPHATE PHOSPHATASE"/>
    <property type="match status" value="1"/>
</dbReference>
<accession>A0A0E9MZ26</accession>
<dbReference type="STRING" id="1220578.FPE01S_01_18110"/>
<name>A0A0E9MZ26_9BACT</name>
<dbReference type="Proteomes" id="UP000033121">
    <property type="component" value="Unassembled WGS sequence"/>
</dbReference>
<dbReference type="Pfam" id="PF00702">
    <property type="entry name" value="Hydrolase"/>
    <property type="match status" value="1"/>
</dbReference>
<evidence type="ECO:0000313" key="2">
    <source>
        <dbReference type="Proteomes" id="UP000033121"/>
    </source>
</evidence>
<dbReference type="CDD" id="cd02603">
    <property type="entry name" value="HAD_sEH-N_like"/>
    <property type="match status" value="1"/>
</dbReference>
<dbReference type="EMBL" id="BBWV01000001">
    <property type="protein sequence ID" value="GAO42793.1"/>
    <property type="molecule type" value="Genomic_DNA"/>
</dbReference>
<dbReference type="InterPro" id="IPR006439">
    <property type="entry name" value="HAD-SF_hydro_IA"/>
</dbReference>
<dbReference type="InterPro" id="IPR023214">
    <property type="entry name" value="HAD_sf"/>
</dbReference>
<dbReference type="SFLD" id="SFLDS00003">
    <property type="entry name" value="Haloacid_Dehalogenase"/>
    <property type="match status" value="1"/>
</dbReference>
<reference evidence="1 2" key="1">
    <citation type="submission" date="2015-04" db="EMBL/GenBank/DDBJ databases">
        <title>Whole genome shotgun sequence of Flavihumibacter petaseus NBRC 106054.</title>
        <authorList>
            <person name="Miyazawa S."/>
            <person name="Hosoyama A."/>
            <person name="Hashimoto M."/>
            <person name="Noguchi M."/>
            <person name="Tsuchikane K."/>
            <person name="Ohji S."/>
            <person name="Yamazoe A."/>
            <person name="Ichikawa N."/>
            <person name="Kimura A."/>
            <person name="Fujita N."/>
        </authorList>
    </citation>
    <scope>NUCLEOTIDE SEQUENCE [LARGE SCALE GENOMIC DNA]</scope>
    <source>
        <strain evidence="1 2">NBRC 106054</strain>
    </source>
</reference>
<sequence>MNDNLTVLIKNVILDLGGVLLNLSFPRTEAAFTAIGLPDFNSHFSQFKASPLFEELETGKLDKESFLRHFRKETGLTRSDAEIVAAWNAMLLDFPAERVSWLEKLSDRYRIFLYSNTNAFHHDAFQVTFNNEFPGRPFDSYFEKAYYSHVFGRRKPYPQSYTDLLEDAGLLAEETVFIDDTLPNVEGARAAGLHGIHLTSEVTGLKGF</sequence>
<dbReference type="NCBIfam" id="TIGR01509">
    <property type="entry name" value="HAD-SF-IA-v3"/>
    <property type="match status" value="1"/>
</dbReference>
<dbReference type="InterPro" id="IPR023198">
    <property type="entry name" value="PGP-like_dom2"/>
</dbReference>
<dbReference type="SUPFAM" id="SSF56784">
    <property type="entry name" value="HAD-like"/>
    <property type="match status" value="1"/>
</dbReference>
<dbReference type="SFLD" id="SFLDG01129">
    <property type="entry name" value="C1.5:_HAD__Beta-PGM__Phosphata"/>
    <property type="match status" value="1"/>
</dbReference>
<gene>
    <name evidence="1" type="ORF">FPE01S_01_18110</name>
</gene>
<keyword evidence="1" id="KW-0378">Hydrolase</keyword>